<dbReference type="GO" id="GO:0000151">
    <property type="term" value="C:ubiquitin ligase complex"/>
    <property type="evidence" value="ECO:0007669"/>
    <property type="project" value="TreeGrafter"/>
</dbReference>
<dbReference type="PROSITE" id="PS51140">
    <property type="entry name" value="CUE"/>
    <property type="match status" value="1"/>
</dbReference>
<evidence type="ECO:0000256" key="5">
    <source>
        <dbReference type="ARBA" id="ARBA00022723"/>
    </source>
</evidence>
<dbReference type="FunFam" id="3.30.40.10:FF:000259">
    <property type="entry name" value="E3 ubiquitin protein ligase RIN2"/>
    <property type="match status" value="1"/>
</dbReference>
<evidence type="ECO:0000256" key="1">
    <source>
        <dbReference type="ARBA" id="ARBA00004141"/>
    </source>
</evidence>
<feature type="region of interest" description="Disordered" evidence="11">
    <location>
        <begin position="502"/>
        <end position="554"/>
    </location>
</feature>
<dbReference type="AlphaFoldDB" id="A0A0T6BAV7"/>
<evidence type="ECO:0000256" key="9">
    <source>
        <dbReference type="ARBA" id="ARBA00023136"/>
    </source>
</evidence>
<proteinExistence type="predicted"/>
<keyword evidence="6 10" id="KW-0863">Zinc-finger</keyword>
<evidence type="ECO:0000256" key="2">
    <source>
        <dbReference type="ARBA" id="ARBA00004906"/>
    </source>
</evidence>
<dbReference type="GO" id="GO:0016020">
    <property type="term" value="C:membrane"/>
    <property type="evidence" value="ECO:0007669"/>
    <property type="project" value="UniProtKB-SubCell"/>
</dbReference>
<evidence type="ECO:0000259" key="13">
    <source>
        <dbReference type="PROSITE" id="PS50089"/>
    </source>
</evidence>
<evidence type="ECO:0000313" key="16">
    <source>
        <dbReference type="Proteomes" id="UP000051574"/>
    </source>
</evidence>
<gene>
    <name evidence="15" type="ORF">AMK59_846</name>
</gene>
<feature type="transmembrane region" description="Helical" evidence="12">
    <location>
        <begin position="114"/>
        <end position="131"/>
    </location>
</feature>
<dbReference type="Pfam" id="PF13639">
    <property type="entry name" value="zf-RING_2"/>
    <property type="match status" value="1"/>
</dbReference>
<feature type="transmembrane region" description="Helical" evidence="12">
    <location>
        <begin position="284"/>
        <end position="305"/>
    </location>
</feature>
<dbReference type="InterPro" id="IPR003892">
    <property type="entry name" value="CUE"/>
</dbReference>
<feature type="transmembrane region" description="Helical" evidence="12">
    <location>
        <begin position="208"/>
        <end position="227"/>
    </location>
</feature>
<dbReference type="Pfam" id="PF25563">
    <property type="entry name" value="TPR_SYVN1_N"/>
    <property type="match status" value="1"/>
</dbReference>
<keyword evidence="3" id="KW-0808">Transferase</keyword>
<evidence type="ECO:0000313" key="15">
    <source>
        <dbReference type="EMBL" id="KRT84449.1"/>
    </source>
</evidence>
<dbReference type="SUPFAM" id="SSF57850">
    <property type="entry name" value="RING/U-box"/>
    <property type="match status" value="1"/>
</dbReference>
<keyword evidence="7" id="KW-0862">Zinc</keyword>
<dbReference type="GO" id="GO:0005783">
    <property type="term" value="C:endoplasmic reticulum"/>
    <property type="evidence" value="ECO:0007669"/>
    <property type="project" value="TreeGrafter"/>
</dbReference>
<keyword evidence="8 12" id="KW-1133">Transmembrane helix</keyword>
<dbReference type="GO" id="GO:0005829">
    <property type="term" value="C:cytosol"/>
    <property type="evidence" value="ECO:0007669"/>
    <property type="project" value="TreeGrafter"/>
</dbReference>
<dbReference type="GO" id="GO:0008270">
    <property type="term" value="F:zinc ion binding"/>
    <property type="evidence" value="ECO:0007669"/>
    <property type="project" value="UniProtKB-KW"/>
</dbReference>
<evidence type="ECO:0000256" key="3">
    <source>
        <dbReference type="ARBA" id="ARBA00022679"/>
    </source>
</evidence>
<dbReference type="InterPro" id="IPR001841">
    <property type="entry name" value="Znf_RING"/>
</dbReference>
<dbReference type="InterPro" id="IPR057992">
    <property type="entry name" value="TPR_SYVN1_N"/>
</dbReference>
<feature type="transmembrane region" description="Helical" evidence="12">
    <location>
        <begin position="137"/>
        <end position="157"/>
    </location>
</feature>
<keyword evidence="4 12" id="KW-0812">Transmembrane</keyword>
<dbReference type="PANTHER" id="PTHR15067:SF5">
    <property type="entry name" value="E3 UBIQUITIN-PROTEIN LIGASE AMFR"/>
    <property type="match status" value="1"/>
</dbReference>
<feature type="domain" description="CUE" evidence="14">
    <location>
        <begin position="449"/>
        <end position="491"/>
    </location>
</feature>
<dbReference type="CDD" id="cd14421">
    <property type="entry name" value="CUE_AMFR"/>
    <property type="match status" value="1"/>
</dbReference>
<dbReference type="SMART" id="SM00546">
    <property type="entry name" value="CUE"/>
    <property type="match status" value="1"/>
</dbReference>
<evidence type="ECO:0000256" key="4">
    <source>
        <dbReference type="ARBA" id="ARBA00022692"/>
    </source>
</evidence>
<sequence length="590" mass="68121">MPLIFLDRIPLPTLQAYTCVSVVALSACVYVAVQTIKDPNWNGAQNEQRPHHNNTLSLGQLMYQIFSVMIREPISVWTMINMAFCWLILLGRCIQRFVFGELRVSEQQHLKDKFWNFVFYKFIFVFGVINVQYIDEVLLWCSWFALLGFLHLLSQLSKDRFEYLSFSPTTPIWSHVKLMGLLACIFALSGFLLLVSAFVGFFGGFNTYAFMTAEVVLLSIRTLHIILRYSLHLYDMRQEGSGAVSLNDATKMWEKRGPIVYYIELGFELTALIIDFVHHLHMLLWSNIFLSMASLVICMQLRYLFQEIQDRYKKHRNYLLVRNHLEQNYPMASPEELVENSDNCAICWEKMESARKLPCTHLFHNTCLQSWLEQHTSCPTCRTTLSIHSSMTAQTNPSDIPDTIQPARRQLNHFFHFDGSRYVSWLPSFSVEVSHAQSLRTDINATNSQLDANARQVQQLFPHIPISLIMEDLRATRSVELTVENIIEGRLVAPPIYREPMPLPQPTGGNSLLQNLPEPSTSSTVKSWDDVPSETGDTEETGNFAGRFSKSPSEREMMLHKRKEHMIQLARKKYIEKQKTAVLHQEMTES</sequence>
<dbReference type="SMART" id="SM00184">
    <property type="entry name" value="RING"/>
    <property type="match status" value="1"/>
</dbReference>
<dbReference type="Gene3D" id="3.30.40.10">
    <property type="entry name" value="Zinc/RING finger domain, C3HC4 (zinc finger)"/>
    <property type="match status" value="1"/>
</dbReference>
<dbReference type="PROSITE" id="PS50089">
    <property type="entry name" value="ZF_RING_2"/>
    <property type="match status" value="1"/>
</dbReference>
<feature type="transmembrane region" description="Helical" evidence="12">
    <location>
        <begin position="178"/>
        <end position="202"/>
    </location>
</feature>
<keyword evidence="16" id="KW-1185">Reference proteome</keyword>
<evidence type="ECO:0000256" key="6">
    <source>
        <dbReference type="ARBA" id="ARBA00022771"/>
    </source>
</evidence>
<dbReference type="GO" id="GO:0030968">
    <property type="term" value="P:endoplasmic reticulum unfolded protein response"/>
    <property type="evidence" value="ECO:0007669"/>
    <property type="project" value="TreeGrafter"/>
</dbReference>
<dbReference type="CDD" id="cd16455">
    <property type="entry name" value="RING-H2_AMFR"/>
    <property type="match status" value="1"/>
</dbReference>
<keyword evidence="9 12" id="KW-0472">Membrane</keyword>
<feature type="transmembrane region" description="Helical" evidence="12">
    <location>
        <begin position="12"/>
        <end position="33"/>
    </location>
</feature>
<comment type="pathway">
    <text evidence="2">Protein modification; protein ubiquitination.</text>
</comment>
<organism evidence="15 16">
    <name type="scientific">Oryctes borbonicus</name>
    <dbReference type="NCBI Taxonomy" id="1629725"/>
    <lineage>
        <taxon>Eukaryota</taxon>
        <taxon>Metazoa</taxon>
        <taxon>Ecdysozoa</taxon>
        <taxon>Arthropoda</taxon>
        <taxon>Hexapoda</taxon>
        <taxon>Insecta</taxon>
        <taxon>Pterygota</taxon>
        <taxon>Neoptera</taxon>
        <taxon>Endopterygota</taxon>
        <taxon>Coleoptera</taxon>
        <taxon>Polyphaga</taxon>
        <taxon>Scarabaeiformia</taxon>
        <taxon>Scarabaeidae</taxon>
        <taxon>Dynastinae</taxon>
        <taxon>Oryctes</taxon>
    </lineage>
</organism>
<dbReference type="InterPro" id="IPR013083">
    <property type="entry name" value="Znf_RING/FYVE/PHD"/>
</dbReference>
<accession>A0A0T6BAV7</accession>
<comment type="subcellular location">
    <subcellularLocation>
        <location evidence="1">Membrane</location>
        <topology evidence="1">Multi-pass membrane protein</topology>
    </subcellularLocation>
</comment>
<dbReference type="EMBL" id="LJIG01002491">
    <property type="protein sequence ID" value="KRT84449.1"/>
    <property type="molecule type" value="Genomic_DNA"/>
</dbReference>
<dbReference type="PANTHER" id="PTHR15067">
    <property type="entry name" value="E3 UBIQUITIN-PROTEIN LIGASE RNF8"/>
    <property type="match status" value="1"/>
</dbReference>
<dbReference type="Pfam" id="PF02845">
    <property type="entry name" value="CUE"/>
    <property type="match status" value="1"/>
</dbReference>
<comment type="caution">
    <text evidence="15">The sequence shown here is derived from an EMBL/GenBank/DDBJ whole genome shotgun (WGS) entry which is preliminary data.</text>
</comment>
<dbReference type="OrthoDB" id="3824970at2759"/>
<evidence type="ECO:0000256" key="12">
    <source>
        <dbReference type="SAM" id="Phobius"/>
    </source>
</evidence>
<reference evidence="15 16" key="1">
    <citation type="submission" date="2015-09" db="EMBL/GenBank/DDBJ databases">
        <title>Draft genome of the scarab beetle Oryctes borbonicus.</title>
        <authorList>
            <person name="Meyer J.M."/>
            <person name="Markov G.V."/>
            <person name="Baskaran P."/>
            <person name="Herrmann M."/>
            <person name="Sommer R.J."/>
            <person name="Roedelsperger C."/>
        </authorList>
    </citation>
    <scope>NUCLEOTIDE SEQUENCE [LARGE SCALE GENOMIC DNA]</scope>
    <source>
        <strain evidence="15">OB123</strain>
        <tissue evidence="15">Whole animal</tissue>
    </source>
</reference>
<evidence type="ECO:0000256" key="10">
    <source>
        <dbReference type="PROSITE-ProRule" id="PRU00175"/>
    </source>
</evidence>
<dbReference type="Proteomes" id="UP000051574">
    <property type="component" value="Unassembled WGS sequence"/>
</dbReference>
<evidence type="ECO:0000256" key="11">
    <source>
        <dbReference type="SAM" id="MobiDB-lite"/>
    </source>
</evidence>
<protein>
    <submittedName>
        <fullName evidence="15">Zinc finger protein</fullName>
    </submittedName>
</protein>
<dbReference type="GO" id="GO:0006511">
    <property type="term" value="P:ubiquitin-dependent protein catabolic process"/>
    <property type="evidence" value="ECO:0007669"/>
    <property type="project" value="TreeGrafter"/>
</dbReference>
<evidence type="ECO:0000259" key="14">
    <source>
        <dbReference type="PROSITE" id="PS51140"/>
    </source>
</evidence>
<dbReference type="GO" id="GO:0043130">
    <property type="term" value="F:ubiquitin binding"/>
    <property type="evidence" value="ECO:0007669"/>
    <property type="project" value="InterPro"/>
</dbReference>
<dbReference type="GO" id="GO:0070936">
    <property type="term" value="P:protein K48-linked ubiquitination"/>
    <property type="evidence" value="ECO:0007669"/>
    <property type="project" value="TreeGrafter"/>
</dbReference>
<keyword evidence="5" id="KW-0479">Metal-binding</keyword>
<name>A0A0T6BAV7_9SCAR</name>
<evidence type="ECO:0000256" key="8">
    <source>
        <dbReference type="ARBA" id="ARBA00022989"/>
    </source>
</evidence>
<feature type="compositionally biased region" description="Polar residues" evidence="11">
    <location>
        <begin position="507"/>
        <end position="526"/>
    </location>
</feature>
<evidence type="ECO:0000256" key="7">
    <source>
        <dbReference type="ARBA" id="ARBA00022833"/>
    </source>
</evidence>
<feature type="transmembrane region" description="Helical" evidence="12">
    <location>
        <begin position="74"/>
        <end position="94"/>
    </location>
</feature>
<feature type="transmembrane region" description="Helical" evidence="12">
    <location>
        <begin position="259"/>
        <end position="278"/>
    </location>
</feature>
<feature type="domain" description="RING-type" evidence="13">
    <location>
        <begin position="344"/>
        <end position="382"/>
    </location>
</feature>
<dbReference type="Gene3D" id="1.10.8.10">
    <property type="entry name" value="DNA helicase RuvA subunit, C-terminal domain"/>
    <property type="match status" value="1"/>
</dbReference>
<dbReference type="GO" id="GO:0061630">
    <property type="term" value="F:ubiquitin protein ligase activity"/>
    <property type="evidence" value="ECO:0007669"/>
    <property type="project" value="TreeGrafter"/>
</dbReference>